<sequence length="237" mass="24304">MVSAGAAAGVTALVVALLVHGFGVEHRAQPVPALVSVAFSETPPPPRPRQRAEQRRARKPAPRDDAGVRNLRNRATPVVAPPVTPLIVPPPIVAATEADAGSAAQTGAADLPGPGRGAGLHGDGPGGGGTGGDGDGTGDGEPVRGPRRISGRLSFADLPDGVLSEGQEAAVTVIFAVGPGGRVSGCRADESSGMVPLDSLTCRLIEQRFRYRPATDRNGRPVGAMVRETHWWIARPE</sequence>
<protein>
    <submittedName>
        <fullName evidence="3">Energy transducer TonB</fullName>
    </submittedName>
</protein>
<dbReference type="InterPro" id="IPR037682">
    <property type="entry name" value="TonB_C"/>
</dbReference>
<proteinExistence type="predicted"/>
<organism evidence="3 4">
    <name type="scientific">Tsuneonella aeria</name>
    <dbReference type="NCBI Taxonomy" id="1837929"/>
    <lineage>
        <taxon>Bacteria</taxon>
        <taxon>Pseudomonadati</taxon>
        <taxon>Pseudomonadota</taxon>
        <taxon>Alphaproteobacteria</taxon>
        <taxon>Sphingomonadales</taxon>
        <taxon>Erythrobacteraceae</taxon>
        <taxon>Tsuneonella</taxon>
    </lineage>
</organism>
<feature type="region of interest" description="Disordered" evidence="1">
    <location>
        <begin position="38"/>
        <end position="77"/>
    </location>
</feature>
<dbReference type="EMBL" id="WTZA01000001">
    <property type="protein sequence ID" value="MXO73939.1"/>
    <property type="molecule type" value="Genomic_DNA"/>
</dbReference>
<comment type="caution">
    <text evidence="3">The sequence shown here is derived from an EMBL/GenBank/DDBJ whole genome shotgun (WGS) entry which is preliminary data.</text>
</comment>
<dbReference type="GO" id="GO:0055085">
    <property type="term" value="P:transmembrane transport"/>
    <property type="evidence" value="ECO:0007669"/>
    <property type="project" value="InterPro"/>
</dbReference>
<dbReference type="OrthoDB" id="7390536at2"/>
<name>A0A6I4T8Q7_9SPHN</name>
<keyword evidence="4" id="KW-1185">Reference proteome</keyword>
<dbReference type="AlphaFoldDB" id="A0A6I4T8Q7"/>
<feature type="domain" description="TonB C-terminal" evidence="2">
    <location>
        <begin position="163"/>
        <end position="223"/>
    </location>
</feature>
<feature type="region of interest" description="Disordered" evidence="1">
    <location>
        <begin position="98"/>
        <end position="149"/>
    </location>
</feature>
<dbReference type="SUPFAM" id="SSF74653">
    <property type="entry name" value="TolA/TonB C-terminal domain"/>
    <property type="match status" value="1"/>
</dbReference>
<gene>
    <name evidence="3" type="ORF">GRI40_01705</name>
</gene>
<feature type="compositionally biased region" description="Gly residues" evidence="1">
    <location>
        <begin position="114"/>
        <end position="139"/>
    </location>
</feature>
<reference evidence="3 4" key="1">
    <citation type="submission" date="2019-12" db="EMBL/GenBank/DDBJ databases">
        <title>Genomic-based taxomic classification of the family Erythrobacteraceae.</title>
        <authorList>
            <person name="Xu L."/>
        </authorList>
    </citation>
    <scope>NUCLEOTIDE SEQUENCE [LARGE SCALE GENOMIC DNA]</scope>
    <source>
        <strain evidence="3 4">100921-2</strain>
    </source>
</reference>
<evidence type="ECO:0000313" key="4">
    <source>
        <dbReference type="Proteomes" id="UP000439522"/>
    </source>
</evidence>
<feature type="compositionally biased region" description="Basic and acidic residues" evidence="1">
    <location>
        <begin position="50"/>
        <end position="67"/>
    </location>
</feature>
<accession>A0A6I4T8Q7</accession>
<evidence type="ECO:0000259" key="2">
    <source>
        <dbReference type="Pfam" id="PF03544"/>
    </source>
</evidence>
<feature type="compositionally biased region" description="Low complexity" evidence="1">
    <location>
        <begin position="98"/>
        <end position="113"/>
    </location>
</feature>
<dbReference type="Pfam" id="PF03544">
    <property type="entry name" value="TonB_C"/>
    <property type="match status" value="1"/>
</dbReference>
<dbReference type="Gene3D" id="3.30.1150.10">
    <property type="match status" value="1"/>
</dbReference>
<evidence type="ECO:0000256" key="1">
    <source>
        <dbReference type="SAM" id="MobiDB-lite"/>
    </source>
</evidence>
<evidence type="ECO:0000313" key="3">
    <source>
        <dbReference type="EMBL" id="MXO73939.1"/>
    </source>
</evidence>
<dbReference type="Proteomes" id="UP000439522">
    <property type="component" value="Unassembled WGS sequence"/>
</dbReference>